<dbReference type="GO" id="GO:0032934">
    <property type="term" value="F:sterol binding"/>
    <property type="evidence" value="ECO:0007669"/>
    <property type="project" value="TreeGrafter"/>
</dbReference>
<name>A0A2R5LBQ6_9ACAR</name>
<dbReference type="GO" id="GO:0006887">
    <property type="term" value="P:exocytosis"/>
    <property type="evidence" value="ECO:0007669"/>
    <property type="project" value="UniProtKB-KW"/>
</dbReference>
<dbReference type="SUPFAM" id="SSF50729">
    <property type="entry name" value="PH domain-like"/>
    <property type="match status" value="1"/>
</dbReference>
<dbReference type="InterPro" id="IPR036770">
    <property type="entry name" value="Ankyrin_rpt-contain_sf"/>
</dbReference>
<dbReference type="PANTHER" id="PTHR10972">
    <property type="entry name" value="OXYSTEROL-BINDING PROTEIN-RELATED"/>
    <property type="match status" value="1"/>
</dbReference>
<feature type="repeat" description="ANK" evidence="9">
    <location>
        <begin position="93"/>
        <end position="125"/>
    </location>
</feature>
<protein>
    <recommendedName>
        <fullName evidence="11">Oxysterol-binding protein</fullName>
    </recommendedName>
</protein>
<dbReference type="Gene3D" id="1.25.40.20">
    <property type="entry name" value="Ankyrin repeat-containing domain"/>
    <property type="match status" value="2"/>
</dbReference>
<dbReference type="Pfam" id="PF13637">
    <property type="entry name" value="Ank_4"/>
    <property type="match status" value="1"/>
</dbReference>
<keyword evidence="7" id="KW-0446">Lipid-binding</keyword>
<evidence type="ECO:0000256" key="8">
    <source>
        <dbReference type="ARBA" id="ARBA00023298"/>
    </source>
</evidence>
<dbReference type="FunFam" id="3.30.70.3490:FF:000015">
    <property type="entry name" value="Oxysterol-binding protein"/>
    <property type="match status" value="1"/>
</dbReference>
<dbReference type="GO" id="GO:0006869">
    <property type="term" value="P:lipid transport"/>
    <property type="evidence" value="ECO:0007669"/>
    <property type="project" value="UniProtKB-KW"/>
</dbReference>
<evidence type="ECO:0000256" key="3">
    <source>
        <dbReference type="ARBA" id="ARBA00022483"/>
    </source>
</evidence>
<dbReference type="Gene3D" id="2.40.160.120">
    <property type="match status" value="1"/>
</dbReference>
<dbReference type="InterPro" id="IPR018494">
    <property type="entry name" value="Oxysterol-bd_CS"/>
</dbReference>
<dbReference type="InterPro" id="IPR000648">
    <property type="entry name" value="Oxysterol-bd"/>
</dbReference>
<keyword evidence="5" id="KW-0800">Toxin</keyword>
<accession>A0A2R5LBQ6</accession>
<evidence type="ECO:0000259" key="13">
    <source>
        <dbReference type="PROSITE" id="PS50003"/>
    </source>
</evidence>
<keyword evidence="5" id="KW-0638">Presynaptic neurotoxin</keyword>
<evidence type="ECO:0000256" key="6">
    <source>
        <dbReference type="ARBA" id="ARBA00023055"/>
    </source>
</evidence>
<dbReference type="PROSITE" id="PS50003">
    <property type="entry name" value="PH_DOMAIN"/>
    <property type="match status" value="1"/>
</dbReference>
<dbReference type="PRINTS" id="PR01415">
    <property type="entry name" value="ANKYRIN"/>
</dbReference>
<evidence type="ECO:0000256" key="10">
    <source>
        <dbReference type="RuleBase" id="RU003844"/>
    </source>
</evidence>
<evidence type="ECO:0000256" key="2">
    <source>
        <dbReference type="ARBA" id="ARBA00022448"/>
    </source>
</evidence>
<evidence type="ECO:0000256" key="11">
    <source>
        <dbReference type="RuleBase" id="RU003845"/>
    </source>
</evidence>
<keyword evidence="8" id="KW-1053">Target membrane</keyword>
<dbReference type="Gene3D" id="2.30.29.30">
    <property type="entry name" value="Pleckstrin-homology domain (PH domain)/Phosphotyrosine-binding domain (PTB)"/>
    <property type="match status" value="1"/>
</dbReference>
<dbReference type="PROSITE" id="PS01013">
    <property type="entry name" value="OSBP"/>
    <property type="match status" value="1"/>
</dbReference>
<dbReference type="Gene3D" id="3.30.70.3490">
    <property type="match status" value="1"/>
</dbReference>
<reference evidence="14" key="1">
    <citation type="submission" date="2018-03" db="EMBL/GenBank/DDBJ databases">
        <title>The relapsing fever spirochete Borrelia turicatae persists in the highly oxidative environment of its soft-bodied tick vector.</title>
        <authorList>
            <person name="Bourret T.J."/>
            <person name="Boyle W.K."/>
            <person name="Valenzuela J.G."/>
            <person name="Oliveira F."/>
            <person name="Lopez J.E."/>
        </authorList>
    </citation>
    <scope>NUCLEOTIDE SEQUENCE</scope>
    <source>
        <strain evidence="14">Kansas strain/isolate</strain>
        <tissue evidence="14">Salivary glands</tissue>
    </source>
</reference>
<dbReference type="EMBL" id="GGLE01002806">
    <property type="protein sequence ID" value="MBY06932.1"/>
    <property type="molecule type" value="Transcribed_RNA"/>
</dbReference>
<keyword evidence="4" id="KW-1052">Target cell membrane</keyword>
<sequence>MNILPDDEENSNLENLLPEEGLLQASRSGKCQVVKDLLGRAFTGSLALDVNCKGTQKANLGWTPLHLACYFGHFDVAELLLNHGANVDVVNHEGDTPLHKAAYTGREGLVLLLLKHGADVFVINCEGLSPKGVAKDCSTANILAGAEVADQKRKSDQFFAAAKEGNLETIQTLLRGNHPPSINSVDSFGNSALHCAAYRDRKEVAIHLLQCGIDSSLQNGKGQIAADMARTDEMRQVLHVAPLKQLRKNATRHEGPLLRRKRFLGPRLVWAVLDRGVLSFFRSRADAVSGTKRKRFHYLDGAHVECDQTDDASFTLLPTDGPMERLTVPAEYTEKVDRMKWVTKLKEHIEFSSYYTHQWMGVSDSDEDDVMTLGSMQEVLTNAQAHQQLLERGVERTSAMHADFVKVLDGEGSSIRWMTSCQELMSQFRELLLMSRTVSQSLGGCMVLFKQQEEVRFLRLQQEQERSRVLQESLSALARENHDLECTLSSPLYSADSLGSDEEFYDAFDDASASCNGLGAQNSIPCDETCQVEDSRTNDDDDGDDASTEVFESLTSSTASVGKGDEQSIWGRARLPVPMFSKNDFSLWSILKQCIGKELSKITMPVVFNEPLSFLQRISENMEYSYLLEEADKAKDPVDRMELVTAFAVSGLASNLERLSKPFNPLLGETYELVRDDIGFRIVCEQVSHHPPVSAFHADSPHFKLYGSVYPKLKFWGKSIEIKPEGHLTLTLLSHGETYTWGNVNCCIHNIIVGKLWFEQYGVMEITCQKSGLTSALTFKQAGWFYKDLHRIEGFIYNKQKSKLRFLYGKWTDYLKSASVKDYEEYMQTHAHTFRAPDNPGASTDFPRGSSAGASPAHTPKKMYAKLNSFTRSLTGGSSGEPPKSPEPVDFDNGEIPKSDSTYSLDIPNSHILWQASPRPDYAPEYYNMTLFAIALNEMEDGMDKYLPKTDCRLRPDMRKLEAGDLDGAAAEKNRLEEKQRESRKYRKKHKQPWEPKWFKLAKSPHSNTDEWQFTNGYWDRDYSGCPDIF</sequence>
<dbReference type="PROSITE" id="PS50297">
    <property type="entry name" value="ANK_REP_REGION"/>
    <property type="match status" value="2"/>
</dbReference>
<feature type="region of interest" description="Disordered" evidence="12">
    <location>
        <begin position="531"/>
        <end position="559"/>
    </location>
</feature>
<feature type="region of interest" description="Disordered" evidence="12">
    <location>
        <begin position="874"/>
        <end position="902"/>
    </location>
</feature>
<dbReference type="AlphaFoldDB" id="A0A2R5LBQ6"/>
<dbReference type="PANTHER" id="PTHR10972:SF209">
    <property type="entry name" value="OXYSTEROL-BINDING PROTEIN"/>
    <property type="match status" value="1"/>
</dbReference>
<dbReference type="GO" id="GO:0097038">
    <property type="term" value="C:perinuclear endoplasmic reticulum"/>
    <property type="evidence" value="ECO:0007669"/>
    <property type="project" value="TreeGrafter"/>
</dbReference>
<dbReference type="GO" id="GO:0044231">
    <property type="term" value="C:host cell presynaptic membrane"/>
    <property type="evidence" value="ECO:0007669"/>
    <property type="project" value="UniProtKB-KW"/>
</dbReference>
<dbReference type="SMART" id="SM00248">
    <property type="entry name" value="ANK"/>
    <property type="match status" value="4"/>
</dbReference>
<feature type="region of interest" description="Disordered" evidence="12">
    <location>
        <begin position="834"/>
        <end position="858"/>
    </location>
</feature>
<keyword evidence="3" id="KW-0268">Exocytosis</keyword>
<organism evidence="14">
    <name type="scientific">Ornithodoros turicata</name>
    <dbReference type="NCBI Taxonomy" id="34597"/>
    <lineage>
        <taxon>Eukaryota</taxon>
        <taxon>Metazoa</taxon>
        <taxon>Ecdysozoa</taxon>
        <taxon>Arthropoda</taxon>
        <taxon>Chelicerata</taxon>
        <taxon>Arachnida</taxon>
        <taxon>Acari</taxon>
        <taxon>Parasitiformes</taxon>
        <taxon>Ixodida</taxon>
        <taxon>Ixodoidea</taxon>
        <taxon>Argasidae</taxon>
        <taxon>Ornithodorinae</taxon>
        <taxon>Ornithodoros</taxon>
    </lineage>
</organism>
<dbReference type="PROSITE" id="PS50088">
    <property type="entry name" value="ANK_REPEAT"/>
    <property type="match status" value="3"/>
</dbReference>
<feature type="repeat" description="ANK" evidence="9">
    <location>
        <begin position="60"/>
        <end position="92"/>
    </location>
</feature>
<dbReference type="InterPro" id="IPR037239">
    <property type="entry name" value="OSBP_sf"/>
</dbReference>
<evidence type="ECO:0000256" key="1">
    <source>
        <dbReference type="ARBA" id="ARBA00004175"/>
    </source>
</evidence>
<dbReference type="GO" id="GO:0005886">
    <property type="term" value="C:plasma membrane"/>
    <property type="evidence" value="ECO:0007669"/>
    <property type="project" value="TreeGrafter"/>
</dbReference>
<evidence type="ECO:0000256" key="7">
    <source>
        <dbReference type="ARBA" id="ARBA00023121"/>
    </source>
</evidence>
<dbReference type="Pfam" id="PF01237">
    <property type="entry name" value="Oxysterol_BP"/>
    <property type="match status" value="1"/>
</dbReference>
<feature type="repeat" description="ANK" evidence="9">
    <location>
        <begin position="188"/>
        <end position="220"/>
    </location>
</feature>
<dbReference type="Pfam" id="PF12796">
    <property type="entry name" value="Ank_2"/>
    <property type="match status" value="1"/>
</dbReference>
<comment type="subcellular location">
    <subcellularLocation>
        <location evidence="1">Target cell membrane</location>
    </subcellularLocation>
</comment>
<feature type="domain" description="PH" evidence="13">
    <location>
        <begin position="250"/>
        <end position="350"/>
    </location>
</feature>
<dbReference type="GO" id="GO:0005829">
    <property type="term" value="C:cytosol"/>
    <property type="evidence" value="ECO:0007669"/>
    <property type="project" value="TreeGrafter"/>
</dbReference>
<dbReference type="FunFam" id="2.40.160.120:FF:000005">
    <property type="entry name" value="Oxysterol-binding protein"/>
    <property type="match status" value="1"/>
</dbReference>
<evidence type="ECO:0000256" key="9">
    <source>
        <dbReference type="PROSITE-ProRule" id="PRU00023"/>
    </source>
</evidence>
<comment type="similarity">
    <text evidence="10">Belongs to the OSBP family.</text>
</comment>
<keyword evidence="2 11" id="KW-0813">Transport</keyword>
<dbReference type="SMART" id="SM00233">
    <property type="entry name" value="PH"/>
    <property type="match status" value="1"/>
</dbReference>
<keyword evidence="9" id="KW-0040">ANK repeat</keyword>
<dbReference type="InterPro" id="IPR011993">
    <property type="entry name" value="PH-like_dom_sf"/>
</dbReference>
<dbReference type="InterPro" id="IPR002110">
    <property type="entry name" value="Ankyrin_rpt"/>
</dbReference>
<keyword evidence="6 11" id="KW-0445">Lipid transport</keyword>
<evidence type="ECO:0000256" key="5">
    <source>
        <dbReference type="ARBA" id="ARBA00023028"/>
    </source>
</evidence>
<evidence type="ECO:0000256" key="4">
    <source>
        <dbReference type="ARBA" id="ARBA00022537"/>
    </source>
</evidence>
<keyword evidence="5" id="KW-0528">Neurotoxin</keyword>
<feature type="compositionally biased region" description="Basic and acidic residues" evidence="12">
    <location>
        <begin position="971"/>
        <end position="983"/>
    </location>
</feature>
<keyword evidence="8" id="KW-0472">Membrane</keyword>
<dbReference type="SUPFAM" id="SSF144000">
    <property type="entry name" value="Oxysterol-binding protein-like"/>
    <property type="match status" value="1"/>
</dbReference>
<proteinExistence type="inferred from homology"/>
<evidence type="ECO:0000313" key="14">
    <source>
        <dbReference type="EMBL" id="MBY06932.1"/>
    </source>
</evidence>
<evidence type="ECO:0000256" key="12">
    <source>
        <dbReference type="SAM" id="MobiDB-lite"/>
    </source>
</evidence>
<dbReference type="SUPFAM" id="SSF48403">
    <property type="entry name" value="Ankyrin repeat"/>
    <property type="match status" value="1"/>
</dbReference>
<feature type="region of interest" description="Disordered" evidence="12">
    <location>
        <begin position="971"/>
        <end position="992"/>
    </location>
</feature>
<dbReference type="GO" id="GO:0044218">
    <property type="term" value="C:other organism cell membrane"/>
    <property type="evidence" value="ECO:0007669"/>
    <property type="project" value="UniProtKB-KW"/>
</dbReference>
<dbReference type="InterPro" id="IPR001849">
    <property type="entry name" value="PH_domain"/>
</dbReference>